<accession>D5AJM1</accession>
<dbReference type="Gene3D" id="3.10.520.10">
    <property type="entry name" value="ApbE-like domains"/>
    <property type="match status" value="1"/>
</dbReference>
<keyword evidence="7 10" id="KW-0460">Magnesium</keyword>
<dbReference type="Pfam" id="PF02424">
    <property type="entry name" value="ApbE"/>
    <property type="match status" value="1"/>
</dbReference>
<evidence type="ECO:0000256" key="8">
    <source>
        <dbReference type="ARBA" id="ARBA00031306"/>
    </source>
</evidence>
<dbReference type="EC" id="2.7.1.180" evidence="1 10"/>
<organism evidence="12 13">
    <name type="scientific">Streptococcus suis (strain GZ1)</name>
    <dbReference type="NCBI Taxonomy" id="423211"/>
    <lineage>
        <taxon>Bacteria</taxon>
        <taxon>Bacillati</taxon>
        <taxon>Bacillota</taxon>
        <taxon>Bacilli</taxon>
        <taxon>Lactobacillales</taxon>
        <taxon>Streptococcaceae</taxon>
        <taxon>Streptococcus</taxon>
    </lineage>
</organism>
<protein>
    <recommendedName>
        <fullName evidence="2 10">FAD:protein FMN transferase</fullName>
        <ecNumber evidence="1 10">2.7.1.180</ecNumber>
    </recommendedName>
    <alternativeName>
        <fullName evidence="8 10">Flavin transferase</fullName>
    </alternativeName>
</protein>
<keyword evidence="12" id="KW-0449">Lipoprotein</keyword>
<dbReference type="KEGG" id="ssw:SSGZ1_1580"/>
<evidence type="ECO:0000256" key="9">
    <source>
        <dbReference type="ARBA" id="ARBA00048540"/>
    </source>
</evidence>
<dbReference type="SUPFAM" id="SSF143631">
    <property type="entry name" value="ApbE-like"/>
    <property type="match status" value="1"/>
</dbReference>
<reference evidence="12 13" key="1">
    <citation type="journal article" date="2009" name="J. Infect. Dis.">
        <title>Clinical, experimental, and genomic differences between intermediately pathogenic, highly pathogenic, and epidemic Streptococcus suis.</title>
        <authorList>
            <person name="Ye C."/>
            <person name="Zheng H."/>
            <person name="Zhang J."/>
            <person name="Jing H."/>
            <person name="Wang L."/>
            <person name="Xiong Y."/>
            <person name="Wang W."/>
            <person name="Zhou Z."/>
            <person name="Sun Q."/>
            <person name="Luo X."/>
            <person name="Du H."/>
            <person name="Gottschalk M."/>
            <person name="Xu J."/>
        </authorList>
    </citation>
    <scope>NUCLEOTIDE SEQUENCE [LARGE SCALE GENOMIC DNA]</scope>
    <source>
        <strain evidence="12 13">GZ1</strain>
    </source>
</reference>
<evidence type="ECO:0000256" key="6">
    <source>
        <dbReference type="ARBA" id="ARBA00022827"/>
    </source>
</evidence>
<feature type="binding site" evidence="11">
    <location>
        <position position="306"/>
    </location>
    <ligand>
        <name>Mg(2+)</name>
        <dbReference type="ChEBI" id="CHEBI:18420"/>
    </ligand>
</feature>
<evidence type="ECO:0000313" key="13">
    <source>
        <dbReference type="Proteomes" id="UP000002359"/>
    </source>
</evidence>
<evidence type="ECO:0000256" key="1">
    <source>
        <dbReference type="ARBA" id="ARBA00011955"/>
    </source>
</evidence>
<evidence type="ECO:0000256" key="4">
    <source>
        <dbReference type="ARBA" id="ARBA00022679"/>
    </source>
</evidence>
<dbReference type="Proteomes" id="UP000002359">
    <property type="component" value="Chromosome"/>
</dbReference>
<evidence type="ECO:0000256" key="3">
    <source>
        <dbReference type="ARBA" id="ARBA00022630"/>
    </source>
</evidence>
<keyword evidence="3 10" id="KW-0285">Flavoprotein</keyword>
<name>D5AJM1_STRGZ</name>
<dbReference type="GO" id="GO:0016740">
    <property type="term" value="F:transferase activity"/>
    <property type="evidence" value="ECO:0007669"/>
    <property type="project" value="UniProtKB-UniRule"/>
</dbReference>
<comment type="catalytic activity">
    <reaction evidence="9 10">
        <text>L-threonyl-[protein] + FAD = FMN-L-threonyl-[protein] + AMP + H(+)</text>
        <dbReference type="Rhea" id="RHEA:36847"/>
        <dbReference type="Rhea" id="RHEA-COMP:11060"/>
        <dbReference type="Rhea" id="RHEA-COMP:11061"/>
        <dbReference type="ChEBI" id="CHEBI:15378"/>
        <dbReference type="ChEBI" id="CHEBI:30013"/>
        <dbReference type="ChEBI" id="CHEBI:57692"/>
        <dbReference type="ChEBI" id="CHEBI:74257"/>
        <dbReference type="ChEBI" id="CHEBI:456215"/>
        <dbReference type="EC" id="2.7.1.180"/>
    </reaction>
</comment>
<sequence length="363" mass="39728">MATVSSYFWGKVKSVKKIASLLFVGLLMVLLVACGGKQNESLSVVKTPLTRSESLLHTVVQLSIYHENQEEAMDEAVSYIKEMESLLSTNLEGADVYRINQAAGKEAVKVDERTFEVIETAIDMSKESQGLFDISIGAVSNLWKIGDEDARKPSDEEIKAALPFINYKDITLDKEKKTVFIKEGMTLELGAISKGYIADKVRELFASKGITTAIINLGGNVVVMGDSPTTQNGWNVGVQDPDQVRGSTVGSVPGTHDSVVTSGIYERYLEVDGVKYHHILDPKTGYPVENDISGVTVFSKTSIQGDAFSTTLFLLGVEKGLDFINQIDGVEAVFIDKEQGVHLSDGLKESFELTNEEYHLVNE</sequence>
<evidence type="ECO:0000256" key="7">
    <source>
        <dbReference type="ARBA" id="ARBA00022842"/>
    </source>
</evidence>
<dbReference type="InterPro" id="IPR003374">
    <property type="entry name" value="ApbE-like_sf"/>
</dbReference>
<proteinExistence type="inferred from homology"/>
<dbReference type="HOGENOM" id="CLU_044403_1_0_9"/>
<evidence type="ECO:0000313" key="12">
    <source>
        <dbReference type="EMBL" id="ADE32036.1"/>
    </source>
</evidence>
<dbReference type="PATRIC" id="fig|423211.3.peg.1556"/>
<comment type="cofactor">
    <cofactor evidence="11">
        <name>Mg(2+)</name>
        <dbReference type="ChEBI" id="CHEBI:18420"/>
    </cofactor>
    <cofactor evidence="11">
        <name>Mn(2+)</name>
        <dbReference type="ChEBI" id="CHEBI:29035"/>
    </cofactor>
    <text evidence="11">Magnesium. Can also use manganese.</text>
</comment>
<keyword evidence="6 10" id="KW-0274">FAD</keyword>
<dbReference type="PANTHER" id="PTHR30040:SF2">
    <property type="entry name" value="FAD:PROTEIN FMN TRANSFERASE"/>
    <property type="match status" value="1"/>
</dbReference>
<feature type="binding site" evidence="11">
    <location>
        <position position="191"/>
    </location>
    <ligand>
        <name>Mg(2+)</name>
        <dbReference type="ChEBI" id="CHEBI:18420"/>
    </ligand>
</feature>
<dbReference type="EMBL" id="CP000837">
    <property type="protein sequence ID" value="ADE32036.1"/>
    <property type="molecule type" value="Genomic_DNA"/>
</dbReference>
<dbReference type="PIRSF" id="PIRSF006268">
    <property type="entry name" value="ApbE"/>
    <property type="match status" value="1"/>
</dbReference>
<keyword evidence="4 10" id="KW-0808">Transferase</keyword>
<keyword evidence="5 10" id="KW-0479">Metal-binding</keyword>
<evidence type="ECO:0000256" key="10">
    <source>
        <dbReference type="PIRNR" id="PIRNR006268"/>
    </source>
</evidence>
<dbReference type="GO" id="GO:0046872">
    <property type="term" value="F:metal ion binding"/>
    <property type="evidence" value="ECO:0007669"/>
    <property type="project" value="UniProtKB-UniRule"/>
</dbReference>
<gene>
    <name evidence="12" type="ordered locus">SSGZ1_1580</name>
</gene>
<dbReference type="AlphaFoldDB" id="D5AJM1"/>
<evidence type="ECO:0000256" key="2">
    <source>
        <dbReference type="ARBA" id="ARBA00016337"/>
    </source>
</evidence>
<comment type="similarity">
    <text evidence="10">Belongs to the ApbE family.</text>
</comment>
<feature type="binding site" evidence="11">
    <location>
        <position position="310"/>
    </location>
    <ligand>
        <name>Mg(2+)</name>
        <dbReference type="ChEBI" id="CHEBI:18420"/>
    </ligand>
</feature>
<evidence type="ECO:0000256" key="11">
    <source>
        <dbReference type="PIRSR" id="PIRSR006268-2"/>
    </source>
</evidence>
<evidence type="ECO:0000256" key="5">
    <source>
        <dbReference type="ARBA" id="ARBA00022723"/>
    </source>
</evidence>
<dbReference type="PANTHER" id="PTHR30040">
    <property type="entry name" value="THIAMINE BIOSYNTHESIS LIPOPROTEIN APBE"/>
    <property type="match status" value="1"/>
</dbReference>
<dbReference type="InterPro" id="IPR024932">
    <property type="entry name" value="ApbE"/>
</dbReference>